<dbReference type="InterPro" id="IPR003661">
    <property type="entry name" value="HisK_dim/P_dom"/>
</dbReference>
<dbReference type="Gene3D" id="1.10.8.500">
    <property type="entry name" value="HAMP domain in histidine kinase"/>
    <property type="match status" value="1"/>
</dbReference>
<dbReference type="CDD" id="cd00082">
    <property type="entry name" value="HisKA"/>
    <property type="match status" value="1"/>
</dbReference>
<protein>
    <recommendedName>
        <fullName evidence="3">histidine kinase</fullName>
        <ecNumber evidence="3">2.7.13.3</ecNumber>
    </recommendedName>
</protein>
<keyword evidence="13" id="KW-0902">Two-component regulatory system</keyword>
<dbReference type="Gene3D" id="1.10.287.130">
    <property type="match status" value="1"/>
</dbReference>
<organism evidence="19 20">
    <name type="scientific">Roseibium limicola</name>
    <dbReference type="NCBI Taxonomy" id="2816037"/>
    <lineage>
        <taxon>Bacteria</taxon>
        <taxon>Pseudomonadati</taxon>
        <taxon>Pseudomonadota</taxon>
        <taxon>Alphaproteobacteria</taxon>
        <taxon>Hyphomicrobiales</taxon>
        <taxon>Stappiaceae</taxon>
        <taxon>Roseibium</taxon>
    </lineage>
</organism>
<accession>A0A939EQL5</accession>
<evidence type="ECO:0000256" key="12">
    <source>
        <dbReference type="ARBA" id="ARBA00022989"/>
    </source>
</evidence>
<keyword evidence="14 16" id="KW-0472">Membrane</keyword>
<evidence type="ECO:0000256" key="9">
    <source>
        <dbReference type="ARBA" id="ARBA00022741"/>
    </source>
</evidence>
<dbReference type="EC" id="2.7.13.3" evidence="3"/>
<evidence type="ECO:0000313" key="20">
    <source>
        <dbReference type="Proteomes" id="UP000664779"/>
    </source>
</evidence>
<keyword evidence="4" id="KW-1003">Cell membrane</keyword>
<keyword evidence="7" id="KW-0808">Transferase</keyword>
<dbReference type="AlphaFoldDB" id="A0A939EQL5"/>
<dbReference type="InterPro" id="IPR036890">
    <property type="entry name" value="HATPase_C_sf"/>
</dbReference>
<dbReference type="SMART" id="SM00304">
    <property type="entry name" value="HAMP"/>
    <property type="match status" value="1"/>
</dbReference>
<evidence type="ECO:0000256" key="11">
    <source>
        <dbReference type="ARBA" id="ARBA00022840"/>
    </source>
</evidence>
<keyword evidence="11" id="KW-0067">ATP-binding</keyword>
<evidence type="ECO:0000256" key="16">
    <source>
        <dbReference type="SAM" id="Phobius"/>
    </source>
</evidence>
<keyword evidence="5" id="KW-0997">Cell inner membrane</keyword>
<dbReference type="SUPFAM" id="SSF47384">
    <property type="entry name" value="Homodimeric domain of signal transducing histidine kinase"/>
    <property type="match status" value="1"/>
</dbReference>
<evidence type="ECO:0000256" key="6">
    <source>
        <dbReference type="ARBA" id="ARBA00022553"/>
    </source>
</evidence>
<evidence type="ECO:0000259" key="18">
    <source>
        <dbReference type="PROSITE" id="PS50885"/>
    </source>
</evidence>
<evidence type="ECO:0000256" key="3">
    <source>
        <dbReference type="ARBA" id="ARBA00012438"/>
    </source>
</evidence>
<evidence type="ECO:0000256" key="7">
    <source>
        <dbReference type="ARBA" id="ARBA00022679"/>
    </source>
</evidence>
<keyword evidence="20" id="KW-1185">Reference proteome</keyword>
<dbReference type="PANTHER" id="PTHR44936:SF5">
    <property type="entry name" value="SENSOR HISTIDINE KINASE ENVZ"/>
    <property type="match status" value="1"/>
</dbReference>
<keyword evidence="8 16" id="KW-0812">Transmembrane</keyword>
<dbReference type="GO" id="GO:0005524">
    <property type="term" value="F:ATP binding"/>
    <property type="evidence" value="ECO:0007669"/>
    <property type="project" value="UniProtKB-KW"/>
</dbReference>
<dbReference type="GO" id="GO:0005886">
    <property type="term" value="C:plasma membrane"/>
    <property type="evidence" value="ECO:0007669"/>
    <property type="project" value="UniProtKB-SubCell"/>
</dbReference>
<dbReference type="PANTHER" id="PTHR44936">
    <property type="entry name" value="SENSOR PROTEIN CREC"/>
    <property type="match status" value="1"/>
</dbReference>
<dbReference type="InterPro" id="IPR050980">
    <property type="entry name" value="2C_sensor_his_kinase"/>
</dbReference>
<sequence length="491" mass="55164">MANLRKYLWPTSLSGQLIGLLVLAIVFAQGVSLWVFHDERRIALVEVARDNILMRAVATVKLLEETPDAIHGRILDAGRSRFSSFWIDDTPIAKATNPSNTELRLISYLQKQFDQPRNMQLDLDRRDRSKKKHDDKKWDKLKPDAERWSDDEKPDGVDGKSADRKAWEKAREKLYRKRREHVDLALSIQLPDGSWFNANTDYRPPQRSIAPFLVQMLLTIVATSVIVALLMRRISKPLRQLAGAAEKLGRGESIQPLDEKGPAEIAALTRAFNDMQNRLTRFVQDRTRMLAAISHDMRTPITSLRLRAEFIEDDENREKIIETLDEMSQMTEATLAFARDEATSEDAQKLDLGSLLTSLADDQQDLGHNVTAEDHGRLVIRCRPFALKRALRNLIDNGVSYGEAVCLSYADINGHALIRVRDKGPGIPTEKLTDVFEPFVRLEESRSEETGGIGLGLAITRSIIHAHGGTITLSNSADGGLLVEVKLPLGV</sequence>
<reference evidence="19" key="1">
    <citation type="submission" date="2021-03" db="EMBL/GenBank/DDBJ databases">
        <title>Roseibium sp. CAU 1637 isolated from Incheon.</title>
        <authorList>
            <person name="Kim W."/>
        </authorList>
    </citation>
    <scope>NUCLEOTIDE SEQUENCE</scope>
    <source>
        <strain evidence="19">CAU 1637</strain>
    </source>
</reference>
<evidence type="ECO:0000259" key="17">
    <source>
        <dbReference type="PROSITE" id="PS50109"/>
    </source>
</evidence>
<evidence type="ECO:0000313" key="19">
    <source>
        <dbReference type="EMBL" id="MBO0345289.1"/>
    </source>
</evidence>
<evidence type="ECO:0000256" key="10">
    <source>
        <dbReference type="ARBA" id="ARBA00022777"/>
    </source>
</evidence>
<dbReference type="Gene3D" id="3.30.565.10">
    <property type="entry name" value="Histidine kinase-like ATPase, C-terminal domain"/>
    <property type="match status" value="1"/>
</dbReference>
<dbReference type="Proteomes" id="UP000664779">
    <property type="component" value="Unassembled WGS sequence"/>
</dbReference>
<evidence type="ECO:0000256" key="2">
    <source>
        <dbReference type="ARBA" id="ARBA00004429"/>
    </source>
</evidence>
<dbReference type="InterPro" id="IPR003594">
    <property type="entry name" value="HATPase_dom"/>
</dbReference>
<dbReference type="CDD" id="cd06225">
    <property type="entry name" value="HAMP"/>
    <property type="match status" value="1"/>
</dbReference>
<dbReference type="Pfam" id="PF00512">
    <property type="entry name" value="HisKA"/>
    <property type="match status" value="1"/>
</dbReference>
<dbReference type="EMBL" id="JAFLNF010000003">
    <property type="protein sequence ID" value="MBO0345289.1"/>
    <property type="molecule type" value="Genomic_DNA"/>
</dbReference>
<dbReference type="InterPro" id="IPR004358">
    <property type="entry name" value="Sig_transdc_His_kin-like_C"/>
</dbReference>
<evidence type="ECO:0000256" key="14">
    <source>
        <dbReference type="ARBA" id="ARBA00023136"/>
    </source>
</evidence>
<dbReference type="PROSITE" id="PS50109">
    <property type="entry name" value="HIS_KIN"/>
    <property type="match status" value="1"/>
</dbReference>
<gene>
    <name evidence="19" type="ORF">J0X15_08655</name>
</gene>
<keyword evidence="10" id="KW-0418">Kinase</keyword>
<keyword evidence="12 16" id="KW-1133">Transmembrane helix</keyword>
<feature type="domain" description="HAMP" evidence="18">
    <location>
        <begin position="232"/>
        <end position="284"/>
    </location>
</feature>
<comment type="caution">
    <text evidence="19">The sequence shown here is derived from an EMBL/GenBank/DDBJ whole genome shotgun (WGS) entry which is preliminary data.</text>
</comment>
<dbReference type="SUPFAM" id="SSF55874">
    <property type="entry name" value="ATPase domain of HSP90 chaperone/DNA topoisomerase II/histidine kinase"/>
    <property type="match status" value="1"/>
</dbReference>
<evidence type="ECO:0000256" key="15">
    <source>
        <dbReference type="SAM" id="MobiDB-lite"/>
    </source>
</evidence>
<evidence type="ECO:0000256" key="1">
    <source>
        <dbReference type="ARBA" id="ARBA00000085"/>
    </source>
</evidence>
<feature type="domain" description="Histidine kinase" evidence="17">
    <location>
        <begin position="292"/>
        <end position="491"/>
    </location>
</feature>
<dbReference type="GO" id="GO:0000155">
    <property type="term" value="F:phosphorelay sensor kinase activity"/>
    <property type="evidence" value="ECO:0007669"/>
    <property type="project" value="InterPro"/>
</dbReference>
<dbReference type="Pfam" id="PF02518">
    <property type="entry name" value="HATPase_c"/>
    <property type="match status" value="1"/>
</dbReference>
<keyword evidence="6" id="KW-0597">Phosphoprotein</keyword>
<dbReference type="InterPro" id="IPR036097">
    <property type="entry name" value="HisK_dim/P_sf"/>
</dbReference>
<evidence type="ECO:0000256" key="5">
    <source>
        <dbReference type="ARBA" id="ARBA00022519"/>
    </source>
</evidence>
<dbReference type="SUPFAM" id="SSF158472">
    <property type="entry name" value="HAMP domain-like"/>
    <property type="match status" value="1"/>
</dbReference>
<evidence type="ECO:0000256" key="8">
    <source>
        <dbReference type="ARBA" id="ARBA00022692"/>
    </source>
</evidence>
<dbReference type="InterPro" id="IPR003660">
    <property type="entry name" value="HAMP_dom"/>
</dbReference>
<feature type="compositionally biased region" description="Basic and acidic residues" evidence="15">
    <location>
        <begin position="135"/>
        <end position="164"/>
    </location>
</feature>
<dbReference type="RefSeq" id="WP_206939736.1">
    <property type="nucleotide sequence ID" value="NZ_JAFLNF010000003.1"/>
</dbReference>
<feature type="transmembrane region" description="Helical" evidence="16">
    <location>
        <begin position="212"/>
        <end position="231"/>
    </location>
</feature>
<feature type="region of interest" description="Disordered" evidence="15">
    <location>
        <begin position="119"/>
        <end position="164"/>
    </location>
</feature>
<name>A0A939EQL5_9HYPH</name>
<dbReference type="InterPro" id="IPR005467">
    <property type="entry name" value="His_kinase_dom"/>
</dbReference>
<comment type="subcellular location">
    <subcellularLocation>
        <location evidence="2">Cell inner membrane</location>
        <topology evidence="2">Multi-pass membrane protein</topology>
    </subcellularLocation>
</comment>
<proteinExistence type="predicted"/>
<evidence type="ECO:0000256" key="13">
    <source>
        <dbReference type="ARBA" id="ARBA00023012"/>
    </source>
</evidence>
<keyword evidence="9" id="KW-0547">Nucleotide-binding</keyword>
<dbReference type="PROSITE" id="PS50885">
    <property type="entry name" value="HAMP"/>
    <property type="match status" value="1"/>
</dbReference>
<dbReference type="SMART" id="SM00388">
    <property type="entry name" value="HisKA"/>
    <property type="match status" value="1"/>
</dbReference>
<dbReference type="PRINTS" id="PR00344">
    <property type="entry name" value="BCTRLSENSOR"/>
</dbReference>
<dbReference type="Pfam" id="PF00672">
    <property type="entry name" value="HAMP"/>
    <property type="match status" value="1"/>
</dbReference>
<comment type="catalytic activity">
    <reaction evidence="1">
        <text>ATP + protein L-histidine = ADP + protein N-phospho-L-histidine.</text>
        <dbReference type="EC" id="2.7.13.3"/>
    </reaction>
</comment>
<evidence type="ECO:0000256" key="4">
    <source>
        <dbReference type="ARBA" id="ARBA00022475"/>
    </source>
</evidence>
<dbReference type="SMART" id="SM00387">
    <property type="entry name" value="HATPase_c"/>
    <property type="match status" value="1"/>
</dbReference>